<gene>
    <name evidence="2" type="ORF">CKAH01_18592</name>
</gene>
<protein>
    <submittedName>
        <fullName evidence="2">Major facilitator superfamily</fullName>
    </submittedName>
</protein>
<feature type="region of interest" description="Disordered" evidence="1">
    <location>
        <begin position="1"/>
        <end position="21"/>
    </location>
</feature>
<organism evidence="2 3">
    <name type="scientific">Colletotrichum kahawae</name>
    <name type="common">Coffee berry disease fungus</name>
    <dbReference type="NCBI Taxonomy" id="34407"/>
    <lineage>
        <taxon>Eukaryota</taxon>
        <taxon>Fungi</taxon>
        <taxon>Dikarya</taxon>
        <taxon>Ascomycota</taxon>
        <taxon>Pezizomycotina</taxon>
        <taxon>Sordariomycetes</taxon>
        <taxon>Hypocreomycetidae</taxon>
        <taxon>Glomerellales</taxon>
        <taxon>Glomerellaceae</taxon>
        <taxon>Colletotrichum</taxon>
        <taxon>Colletotrichum gloeosporioides species complex</taxon>
    </lineage>
</organism>
<comment type="caution">
    <text evidence="2">The sequence shown here is derived from an EMBL/GenBank/DDBJ whole genome shotgun (WGS) entry which is preliminary data.</text>
</comment>
<dbReference type="AlphaFoldDB" id="A0AAD9Y892"/>
<proteinExistence type="predicted"/>
<evidence type="ECO:0000256" key="1">
    <source>
        <dbReference type="SAM" id="MobiDB-lite"/>
    </source>
</evidence>
<accession>A0AAD9Y892</accession>
<name>A0AAD9Y892_COLKA</name>
<evidence type="ECO:0000313" key="3">
    <source>
        <dbReference type="Proteomes" id="UP001281614"/>
    </source>
</evidence>
<evidence type="ECO:0000313" key="2">
    <source>
        <dbReference type="EMBL" id="KAK2740312.1"/>
    </source>
</evidence>
<dbReference type="Proteomes" id="UP001281614">
    <property type="component" value="Unassembled WGS sequence"/>
</dbReference>
<dbReference type="EMBL" id="VYYT01000352">
    <property type="protein sequence ID" value="KAK2740312.1"/>
    <property type="molecule type" value="Genomic_DNA"/>
</dbReference>
<reference evidence="2" key="1">
    <citation type="submission" date="2023-02" db="EMBL/GenBank/DDBJ databases">
        <title>Colletotrichum kahawae CIFC_Que2 genome sequencing and assembly.</title>
        <authorList>
            <person name="Baroncelli R."/>
        </authorList>
    </citation>
    <scope>NUCLEOTIDE SEQUENCE</scope>
    <source>
        <strain evidence="2">CIFC_Que2</strain>
    </source>
</reference>
<keyword evidence="3" id="KW-1185">Reference proteome</keyword>
<sequence>MAEPKDAKNESGTGPVPEPLRIPLGDAGVAEPYSIFTRKEKWFIVGMVAVAGFYRCVVKLQGGEWSRD</sequence>